<evidence type="ECO:0000313" key="6">
    <source>
        <dbReference type="EMBL" id="KCV67644.1"/>
    </source>
</evidence>
<organism evidence="6">
    <name type="scientific">Fonticula alba</name>
    <name type="common">Slime mold</name>
    <dbReference type="NCBI Taxonomy" id="691883"/>
    <lineage>
        <taxon>Eukaryota</taxon>
        <taxon>Rotosphaerida</taxon>
        <taxon>Fonticulaceae</taxon>
        <taxon>Fonticula</taxon>
    </lineage>
</organism>
<dbReference type="STRING" id="691883.A0A058Z049"/>
<dbReference type="PROSITE" id="PS50076">
    <property type="entry name" value="DNAJ_2"/>
    <property type="match status" value="1"/>
</dbReference>
<dbReference type="CDD" id="cd00167">
    <property type="entry name" value="SANT"/>
    <property type="match status" value="1"/>
</dbReference>
<dbReference type="InterPro" id="IPR009057">
    <property type="entry name" value="Homeodomain-like_sf"/>
</dbReference>
<dbReference type="Pfam" id="PF00226">
    <property type="entry name" value="DnaJ"/>
    <property type="match status" value="1"/>
</dbReference>
<dbReference type="Pfam" id="PF16717">
    <property type="entry name" value="RAC_head"/>
    <property type="match status" value="1"/>
</dbReference>
<evidence type="ECO:0000256" key="2">
    <source>
        <dbReference type="ARBA" id="ARBA00022490"/>
    </source>
</evidence>
<dbReference type="CDD" id="cd06257">
    <property type="entry name" value="DnaJ"/>
    <property type="match status" value="1"/>
</dbReference>
<dbReference type="InterPro" id="IPR054076">
    <property type="entry name" value="ZUO1-like_ZHD"/>
</dbReference>
<feature type="region of interest" description="Disordered" evidence="4">
    <location>
        <begin position="253"/>
        <end position="291"/>
    </location>
</feature>
<dbReference type="PRINTS" id="PR01852">
    <property type="entry name" value="SIBAPROTEIN"/>
</dbReference>
<proteinExistence type="predicted"/>
<dbReference type="InterPro" id="IPR009148">
    <property type="entry name" value="PcsB-like"/>
</dbReference>
<dbReference type="AlphaFoldDB" id="A0A058Z049"/>
<evidence type="ECO:0000256" key="4">
    <source>
        <dbReference type="SAM" id="MobiDB-lite"/>
    </source>
</evidence>
<dbReference type="Gene3D" id="1.10.10.60">
    <property type="entry name" value="Homeodomain-like"/>
    <property type="match status" value="2"/>
</dbReference>
<evidence type="ECO:0000256" key="1">
    <source>
        <dbReference type="ARBA" id="ARBA00004496"/>
    </source>
</evidence>
<dbReference type="InterPro" id="IPR044634">
    <property type="entry name" value="Zuotin/DnaJC2"/>
</dbReference>
<dbReference type="InterPro" id="IPR032003">
    <property type="entry name" value="RAC_head"/>
</dbReference>
<dbReference type="InterPro" id="IPR042569">
    <property type="entry name" value="RAC_head_sf"/>
</dbReference>
<evidence type="ECO:0000256" key="3">
    <source>
        <dbReference type="ARBA" id="ARBA00023186"/>
    </source>
</evidence>
<feature type="domain" description="J" evidence="5">
    <location>
        <begin position="109"/>
        <end position="180"/>
    </location>
</feature>
<feature type="compositionally biased region" description="Basic and acidic residues" evidence="4">
    <location>
        <begin position="308"/>
        <end position="317"/>
    </location>
</feature>
<feature type="compositionally biased region" description="Low complexity" evidence="4">
    <location>
        <begin position="321"/>
        <end position="330"/>
    </location>
</feature>
<sequence>MSHYVPLVASVKVKLPALPESWAADKTHQVSSTLETPATRSFEPVGAGYISRLVHPTRCPIAEAVNGSGAAVAAKDEMAGLNPRFDELYDESVPEALLAADPAEYRTLDMYQILGLGNLRRAATEADIRTAHRRRVLVHHPDKQAQALTGDTRDNFFKCIQRALDVLVDPTLRMHFDSCDPTFNERLPAATLPAKADFFEVYGPVFAANAHFSVRQPVPALGNMDTPLDEVQAFYEFWYAFESWRVFNWRDKEGTMSDGGSRDDKRWTDQQNRRAREEAKTKDNARLRTLVDQAAALDPRMKLLREAEKKRREEQKRSRQQSRAGAAGALAAQKAAAEKAAAEKAAAEAAEAAAQKAAAAAAAEAERKGREDRKKIAKKERKTLRGLMRDHACFLSGEEASPLSKAHQQATINLELFLEKYDVMDLEKLNRAIEAASDFAAKGALYFAALDATLGTAEASRNAATAAAAAAAAASTATAAAAAAPEWTDAHRKVLVHAIKTFPGGTTERWTKITEHVNTQCSTTFTEKQVVAESKAMESGVGSVTMTDLQFERRQGEVKIADAPTQRSDLTDADMRNTTAPASTETPWSAAELDTLVHALRTVPATDADRWGKIAAFLPDRPRQSITAKIKELHAMKQQK</sequence>
<protein>
    <recommendedName>
        <fullName evidence="5">J domain-containing protein</fullName>
    </recommendedName>
</protein>
<dbReference type="GO" id="GO:0051083">
    <property type="term" value="P:'de novo' cotranslational protein folding"/>
    <property type="evidence" value="ECO:0007669"/>
    <property type="project" value="InterPro"/>
</dbReference>
<dbReference type="GO" id="GO:0043022">
    <property type="term" value="F:ribosome binding"/>
    <property type="evidence" value="ECO:0007669"/>
    <property type="project" value="InterPro"/>
</dbReference>
<dbReference type="Gene3D" id="1.10.8.840">
    <property type="entry name" value="Ribosome-associated complex head domain"/>
    <property type="match status" value="1"/>
</dbReference>
<dbReference type="SMART" id="SM00717">
    <property type="entry name" value="SANT"/>
    <property type="match status" value="2"/>
</dbReference>
<dbReference type="OrthoDB" id="1690618at2759"/>
<dbReference type="InterPro" id="IPR001623">
    <property type="entry name" value="DnaJ_domain"/>
</dbReference>
<dbReference type="Proteomes" id="UP000030693">
    <property type="component" value="Unassembled WGS sequence"/>
</dbReference>
<gene>
    <name evidence="6" type="ORF">H696_05931</name>
</gene>
<comment type="subcellular location">
    <subcellularLocation>
        <location evidence="1">Cytoplasm</location>
    </subcellularLocation>
</comment>
<dbReference type="eggNOG" id="KOG0724">
    <property type="taxonomic scope" value="Eukaryota"/>
</dbReference>
<dbReference type="OMA" id="SFWYDFD"/>
<dbReference type="GO" id="GO:0005829">
    <property type="term" value="C:cytosol"/>
    <property type="evidence" value="ECO:0007669"/>
    <property type="project" value="TreeGrafter"/>
</dbReference>
<dbReference type="GeneID" id="20530656"/>
<dbReference type="SMART" id="SM00271">
    <property type="entry name" value="DnaJ"/>
    <property type="match status" value="1"/>
</dbReference>
<keyword evidence="3" id="KW-0143">Chaperone</keyword>
<dbReference type="CDD" id="cd23953">
    <property type="entry name" value="zuotin_NTD"/>
    <property type="match status" value="1"/>
</dbReference>
<dbReference type="SUPFAM" id="SSF46689">
    <property type="entry name" value="Homeodomain-like"/>
    <property type="match status" value="1"/>
</dbReference>
<dbReference type="SUPFAM" id="SSF46565">
    <property type="entry name" value="Chaperone J-domain"/>
    <property type="match status" value="1"/>
</dbReference>
<dbReference type="RefSeq" id="XP_009497982.1">
    <property type="nucleotide sequence ID" value="XM_009499707.1"/>
</dbReference>
<dbReference type="PANTHER" id="PTHR43999:SF1">
    <property type="entry name" value="DNAJ HOMOLOG SUBFAMILY C MEMBER 2"/>
    <property type="match status" value="1"/>
</dbReference>
<keyword evidence="7" id="KW-1185">Reference proteome</keyword>
<dbReference type="GO" id="GO:0030544">
    <property type="term" value="F:Hsp70 protein binding"/>
    <property type="evidence" value="ECO:0007669"/>
    <property type="project" value="InterPro"/>
</dbReference>
<dbReference type="InterPro" id="IPR036869">
    <property type="entry name" value="J_dom_sf"/>
</dbReference>
<dbReference type="GO" id="GO:0006450">
    <property type="term" value="P:regulation of translational fidelity"/>
    <property type="evidence" value="ECO:0007669"/>
    <property type="project" value="InterPro"/>
</dbReference>
<feature type="compositionally biased region" description="Basic and acidic residues" evidence="4">
    <location>
        <begin position="253"/>
        <end position="286"/>
    </location>
</feature>
<reference evidence="6" key="1">
    <citation type="submission" date="2013-04" db="EMBL/GenBank/DDBJ databases">
        <title>The Genome Sequence of Fonticula alba ATCC 38817.</title>
        <authorList>
            <consortium name="The Broad Institute Genomics Platform"/>
            <person name="Russ C."/>
            <person name="Cuomo C."/>
            <person name="Burger G."/>
            <person name="Gray M.W."/>
            <person name="Holland P.W.H."/>
            <person name="King N."/>
            <person name="Lang F.B.F."/>
            <person name="Roger A.J."/>
            <person name="Ruiz-Trillo I."/>
            <person name="Brown M."/>
            <person name="Walker B."/>
            <person name="Young S."/>
            <person name="Zeng Q."/>
            <person name="Gargeya S."/>
            <person name="Fitzgerald M."/>
            <person name="Haas B."/>
            <person name="Abouelleil A."/>
            <person name="Allen A.W."/>
            <person name="Alvarado L."/>
            <person name="Arachchi H.M."/>
            <person name="Berlin A.M."/>
            <person name="Chapman S.B."/>
            <person name="Gainer-Dewar J."/>
            <person name="Goldberg J."/>
            <person name="Griggs A."/>
            <person name="Gujja S."/>
            <person name="Hansen M."/>
            <person name="Howarth C."/>
            <person name="Imamovic A."/>
            <person name="Ireland A."/>
            <person name="Larimer J."/>
            <person name="McCowan C."/>
            <person name="Murphy C."/>
            <person name="Pearson M."/>
            <person name="Poon T.W."/>
            <person name="Priest M."/>
            <person name="Roberts A."/>
            <person name="Saif S."/>
            <person name="Shea T."/>
            <person name="Sisk P."/>
            <person name="Sykes S."/>
            <person name="Wortman J."/>
            <person name="Nusbaum C."/>
            <person name="Birren B."/>
        </authorList>
    </citation>
    <scope>NUCLEOTIDE SEQUENCE [LARGE SCALE GENOMIC DNA]</scope>
    <source>
        <strain evidence="6">ATCC 38817</strain>
    </source>
</reference>
<dbReference type="PANTHER" id="PTHR43999">
    <property type="entry name" value="DNAJ HOMOLOG SUBFAMILY C MEMBER 2"/>
    <property type="match status" value="1"/>
</dbReference>
<dbReference type="Pfam" id="PF21884">
    <property type="entry name" value="ZUO1-like_ZHD"/>
    <property type="match status" value="1"/>
</dbReference>
<accession>A0A058Z049</accession>
<evidence type="ECO:0000259" key="5">
    <source>
        <dbReference type="PROSITE" id="PS50076"/>
    </source>
</evidence>
<dbReference type="Gene3D" id="1.10.287.110">
    <property type="entry name" value="DnaJ domain"/>
    <property type="match status" value="1"/>
</dbReference>
<feature type="region of interest" description="Disordered" evidence="4">
    <location>
        <begin position="308"/>
        <end position="330"/>
    </location>
</feature>
<name>A0A058Z049_FONAL</name>
<dbReference type="InterPro" id="IPR001005">
    <property type="entry name" value="SANT/Myb"/>
</dbReference>
<keyword evidence="2" id="KW-0963">Cytoplasm</keyword>
<dbReference type="EMBL" id="KB932215">
    <property type="protein sequence ID" value="KCV67644.1"/>
    <property type="molecule type" value="Genomic_DNA"/>
</dbReference>
<evidence type="ECO:0000313" key="7">
    <source>
        <dbReference type="Proteomes" id="UP000030693"/>
    </source>
</evidence>